<feature type="compositionally biased region" description="Basic and acidic residues" evidence="3">
    <location>
        <begin position="36"/>
        <end position="47"/>
    </location>
</feature>
<organism evidence="4 5">
    <name type="scientific">Scophthalmus maximus</name>
    <name type="common">Turbot</name>
    <name type="synonym">Psetta maxima</name>
    <dbReference type="NCBI Taxonomy" id="52904"/>
    <lineage>
        <taxon>Eukaryota</taxon>
        <taxon>Metazoa</taxon>
        <taxon>Chordata</taxon>
        <taxon>Craniata</taxon>
        <taxon>Vertebrata</taxon>
        <taxon>Euteleostomi</taxon>
        <taxon>Actinopterygii</taxon>
        <taxon>Neopterygii</taxon>
        <taxon>Teleostei</taxon>
        <taxon>Neoteleostei</taxon>
        <taxon>Acanthomorphata</taxon>
        <taxon>Carangaria</taxon>
        <taxon>Pleuronectiformes</taxon>
        <taxon>Pleuronectoidei</taxon>
        <taxon>Scophthalmidae</taxon>
        <taxon>Scophthalmus</taxon>
    </lineage>
</organism>
<keyword evidence="2" id="KW-0539">Nucleus</keyword>
<feature type="compositionally biased region" description="Basic and acidic residues" evidence="3">
    <location>
        <begin position="1"/>
        <end position="13"/>
    </location>
</feature>
<feature type="compositionally biased region" description="Polar residues" evidence="3">
    <location>
        <begin position="3324"/>
        <end position="3339"/>
    </location>
</feature>
<dbReference type="Proteomes" id="UP000694558">
    <property type="component" value="Chromosome 17"/>
</dbReference>
<feature type="region of interest" description="Disordered" evidence="3">
    <location>
        <begin position="2912"/>
        <end position="2937"/>
    </location>
</feature>
<feature type="region of interest" description="Disordered" evidence="3">
    <location>
        <begin position="3072"/>
        <end position="3103"/>
    </location>
</feature>
<feature type="region of interest" description="Disordered" evidence="3">
    <location>
        <begin position="3240"/>
        <end position="3339"/>
    </location>
</feature>
<dbReference type="PANTHER" id="PTHR23348:SF16">
    <property type="entry name" value="LEUCINE RICH REPEAT FAMILY PROTEIN"/>
    <property type="match status" value="1"/>
</dbReference>
<dbReference type="InterPro" id="IPR052082">
    <property type="entry name" value="Myelin_sheath_structural"/>
</dbReference>
<name>A0A8D2ZZN1_SCOMX</name>
<dbReference type="GO" id="GO:0005737">
    <property type="term" value="C:cytoplasm"/>
    <property type="evidence" value="ECO:0007669"/>
    <property type="project" value="TreeGrafter"/>
</dbReference>
<dbReference type="GO" id="GO:0005634">
    <property type="term" value="C:nucleus"/>
    <property type="evidence" value="ECO:0007669"/>
    <property type="project" value="UniProtKB-SubCell"/>
</dbReference>
<evidence type="ECO:0000313" key="5">
    <source>
        <dbReference type="Proteomes" id="UP000694558"/>
    </source>
</evidence>
<feature type="region of interest" description="Disordered" evidence="3">
    <location>
        <begin position="255"/>
        <end position="286"/>
    </location>
</feature>
<feature type="compositionally biased region" description="Polar residues" evidence="3">
    <location>
        <begin position="49"/>
        <end position="60"/>
    </location>
</feature>
<reference evidence="4" key="1">
    <citation type="submission" date="2023-05" db="EMBL/GenBank/DDBJ databases">
        <title>High-quality long-read genome of Scophthalmus maximus.</title>
        <authorList>
            <person name="Lien S."/>
            <person name="Martinez P."/>
        </authorList>
    </citation>
    <scope>NUCLEOTIDE SEQUENCE [LARGE SCALE GENOMIC DNA]</scope>
</reference>
<evidence type="ECO:0000256" key="3">
    <source>
        <dbReference type="SAM" id="MobiDB-lite"/>
    </source>
</evidence>
<dbReference type="GO" id="GO:0043484">
    <property type="term" value="P:regulation of RNA splicing"/>
    <property type="evidence" value="ECO:0007669"/>
    <property type="project" value="TreeGrafter"/>
</dbReference>
<dbReference type="GeneTree" id="ENSGT00940000154902"/>
<feature type="region of interest" description="Disordered" evidence="3">
    <location>
        <begin position="1"/>
        <end position="96"/>
    </location>
</feature>
<feature type="compositionally biased region" description="Basic and acidic residues" evidence="3">
    <location>
        <begin position="184"/>
        <end position="205"/>
    </location>
</feature>
<evidence type="ECO:0008006" key="6">
    <source>
        <dbReference type="Google" id="ProtNLM"/>
    </source>
</evidence>
<evidence type="ECO:0000256" key="1">
    <source>
        <dbReference type="ARBA" id="ARBA00004123"/>
    </source>
</evidence>
<protein>
    <recommendedName>
        <fullName evidence="6">Neuroblast differentiation-associated protein AHNAK-like</fullName>
    </recommendedName>
</protein>
<feature type="region of interest" description="Disordered" evidence="3">
    <location>
        <begin position="3149"/>
        <end position="3219"/>
    </location>
</feature>
<dbReference type="Ensembl" id="ENSSMAT00000010306.2">
    <property type="protein sequence ID" value="ENSSMAP00000010175.2"/>
    <property type="gene ID" value="ENSSMAG00000006250.2"/>
</dbReference>
<feature type="compositionally biased region" description="Basic residues" evidence="3">
    <location>
        <begin position="206"/>
        <end position="222"/>
    </location>
</feature>
<dbReference type="PANTHER" id="PTHR23348">
    <property type="entry name" value="PERIAXIN/AHNAK"/>
    <property type="match status" value="1"/>
</dbReference>
<evidence type="ECO:0000256" key="2">
    <source>
        <dbReference type="ARBA" id="ARBA00023242"/>
    </source>
</evidence>
<comment type="subcellular location">
    <subcellularLocation>
        <location evidence="1">Nucleus</location>
    </subcellularLocation>
</comment>
<sequence>MREQGKTKRRGDARISWPKFPSFGKGRKSHFTRSHSSSEADEQRKLELSPTTSDTESPIKTQDALKGKKRHKMKLSALKKRGRVSSSEDQETDAPTIGQISGDIYQTASDMLSPDECFESLSGKAPEVYVSKNLKVVEEIRLEQNDPKKTVQHKVELISIDSTLKTADLTMALADQESPSGIKSPDEKKKKKDRSEIKVKILGKDKSHKKDTKAKASPKRLKTLGASTEVADQPANEKSDVIPKVEFDFSDVTFMRRSPQKGEEQAKKDKDIKQKQEAKTGPTFKLPKIGLSDISTEETIQKLNVEECPNTIEKLNSAVKEDPYDRLSKSSHSRTQLPKREDIEIPGMEDMSVRTRAKGIKEPKVVLTGQYEEFQTETVQLLIDVDSVKEAVSKLPGFKLPKVDTCGMPIPEEITVIDANAQRISVKTPTKVADTKTKHEAHLTKFDITASSEITKTTVKLPKIATANLTSEGLLIETKVVKEMEKVDKTKLKQSDIEFYKREDITIPGKESPKKDIVFKLPKQNIFEEQGDSIFGERTILLQEVTTPETETRKGKGQIGGVTLDVKIPEIDSIEFIDSVNGSPAKKGGGVSLTGFGVNLNATKPKVDISFPQTESEVKDVGAEEHTIKLAKFGAVRINVPDVDKDINTDGSEVKIIQGEGEECKFKIPNLGISIPKLKGSKTDSGLSKKDATATLPEVQAGVKLSEAPEVDVTLGSIDVSIPEQKVEVEKPSLEIKPLQMEVDIDGQGSKLKMPKFGIKMPRMKGPEFDLSLSKKDVDVTLPEAKAGVKLPDAPKVDVTLGSIDVSIPEQRVEVEKPELEIKPLQTEVEIEGQGSRFKMPKFGIKMPKMKGPEFELSLSKEDVDVTLPEAKAGVKLPGAPEVDATLGSIDVSIPEQKVEVEKPEFKMPKFGIKMPKIKGPEFDLSSSKKDIDVTLPKAKAGVKLPEAPKVDVTLGSIDVSIQEQKVEVEKPELEMKPLQTEVEFEGQGSRFKMPKFGIKMPKIKGPEFDLSSSKKDVDVTLPEAKAGVKLPETAKVDVTLGSIDVSIPEQKVEVEKPELEIKPLQTEFEFDGHGSRFKMPKFGIKMPKIKGPEFDLSSSKRDVDITLPEAKAGVKLPDAPKVDVTLGSIDVSIPEQRVEVEKPELEIKPLQTEVEFEGQGSRFKMPKFGIKMPKMKGPEFELSLSKKDVDVTLPEAKAGVKLPETAKVDVTLGSIDVSIPEQRVEVEKTELEIKPLQTEVEFEGQGSRFKMPKFGIKMPKIKGPEFDLSLSKKDVDVTLPEAKAGVKLPETAKVDVTLGSIDVSIPEQKVEVEKPELEIKPLQTEVEFDGHGSRFKMPKFGIKMPKIKGPEFDLRSSKRDVDITLPEAKAGVKLPDAPKVDVTLGSIDVSIPEQRVEVEKPELEIKPLQTEVEFEGQGSRFKMPKFGIKMPKMKGPEFELSLSKKDVDVTLPEAKAGVKLPEAPNVDATFGSIDVDFPVQKMEVNKPELQIKPLQTEGEHDGQGSKFKMPELGITMPKVRGPEIDLSLSKKDIHATLPKAEAQVKLPVMEHRESGIKVEVKAPEIAVHQQDVEGSPLKFKMPTFKLPKFGVGTPNISVEGPDMDKDVKIDGGKGHTFDLKAKAEVKLPEAPKIAVEMKSPVCEVEIDRKGEEFNMPKFGMSMPKVKGPEFHLGFSKKDVNVTLPEAKADVNLPDVELQEPSAKVEIKAPAIKVAAKDTGGSPSKFKMPSFSFSKPKVKGPVIDLSLSKKDTDITLQDTNTEVKLPEVAKIDVSLGKAEVLIPEAKVEVKKPEVQIKPQQTDVELEGQGGKFKMPKFGITMPKVKGPDFDLSFSKKDVDVTLPKAKAEVEKPELEIKPLETEDISLPEAKTEINLPDVELKEPSAKVEVKAPEIEAQLGSMKGSPSKFKMPTFKFPKFGVAAPNVSAEIPDTNKEIKIDGAHMNISAPHTDIDVPEVKGEVYLQEAEVKEPLSDVEVDAKIKKSRFSMPKFSFSKPSVKAPEVDLSVQDVNVALPEGKVEVKIGEVDMKSPEHEAEVDGQGSKFKMPKFGISMPKVTGPDIDLSLSKKDVDVTIPEAKAQVKLPDVDLKGPSAEVEIQHPEMKVVTKDKDGSPSKYKMPTFKLPKFGVGTPSSTIEVRDMEKDVKINDVDINIPEEVLAVHIVAPSIDTEGKSIDLKTTTTEDEEKGSKFKLPKFGISMPKVTGPDIDLSLSKKDVDVTIPEAKAEVKLPDVDLKGPSAEVEIKHPEMKVVTKDKEGSPSKYKMPTFKFPKFGVGTPSSTIEVPDIDKDVKINDVDINIPEEVLAVNIVAPSIDTEGKSIDLKTTTTGDEEKGSKFKLPKFGISMPKVTGPDIDLSLSKKDVDVTIPEAKAEVKLPDVDLKGPSAEVEIKHPEMKVVTKDKEGSPSKYKMPTFKFPKFGVGTPSSTIEVPDIDKEVKIHDVDINIPEEVLAVNIVAPTIDTEGKSIDLKTTTTGDEEKGSKFKLPKFGISMPKVTGPDIDLSLSKKDVDVTIPGVKAEVKLPDVDLKEPSAEVEIKPPEIKVVTKDKEGSPSKFKMPTFKFPKFGVGTPSSTIEQSTKELEFDVSVPEVDVSLPKGNVEVIPSEVELKAPEGDVEVDGLESKFKMPKFGITMPKVKGPDVDLSFSKKDVNVTQTKAEVEVDIPEGPKIDVDVKPLESEAEIDGQGGKFKMPKFGISMPKVKGPEIDLSLSKKDLDVTLPEAKAEVQLTDVEIKQPSGKVDAKAPEIKGQTSIVEGSPSKLKMPTFTLPKFGAATPKVSVQVPDVDKDIQIDGAKMEVTKEGAIVNVTAPSIDAEGLSVDVKPKESELEGSESRFKMPKFGISMPKVKGPEIDLSLSKKDGDVTLPEAKTEVKLPSFEVKEPKGDILVPDAPTVETEAKLKRPNWTFPKFSFSRTSGKAHDGDMNLETPKADVTSPEVKAEMSLPDVEVKGPSGIISMEEQPAEELDGNLKKSKFSLPKFSFSKSSVNIPEVSAELPQVDVFLPEGELRVRQPVMEIKAPELEAEHDVQGSKFKLPKFGISLPKSEGPEVDLNASQKGVDVTIPHRAEVKLPEADVKESPASVETEAKLKDVGGSPSKFKMPTLKMPKFGGASYDVTVEATGPDKAENYGAKLEEDVTVKIKGPSIDIKTDMPKAVMSDSEKPKTETDSVGQGSPSRFKLPLFKMPNLGFSKSKPEDECVPADNEGKDNQLVTEEESKSPKLTLTSFGEILNNFDVEFDVSKTDDGEQNLKAIKEVDETSEPGGKQLEEKETQSNTKQDTTKSPEKTSWFKFPKFGLSSPSEPAKISEKDEHKDEKTPVDETGTEEMSPTSSIQSSDAFADVSSTMTSEYFCPSASSPTKVTAKYSDPSAATEIEETHTNIITSTTRTALISVEPNMPEKITILSSGVSSSSEDTLKLESGKIHVITTNIQATPEAQHAKLLTAVQVQSSEGLPLQSEDREAASWTVEDSQSGKRRVFERHFVRETSSERSESKETIVITKQITHIFDSSEPISGDTASSIQRLKDSMHSEKMRFFDGAEK</sequence>
<feature type="region of interest" description="Disordered" evidence="3">
    <location>
        <begin position="175"/>
        <end position="241"/>
    </location>
</feature>
<proteinExistence type="predicted"/>
<feature type="compositionally biased region" description="Basic and acidic residues" evidence="3">
    <location>
        <begin position="260"/>
        <end position="278"/>
    </location>
</feature>
<evidence type="ECO:0000313" key="4">
    <source>
        <dbReference type="Ensembl" id="ENSSMAP00000010175.2"/>
    </source>
</evidence>
<reference evidence="4" key="2">
    <citation type="submission" date="2025-08" db="UniProtKB">
        <authorList>
            <consortium name="Ensembl"/>
        </authorList>
    </citation>
    <scope>IDENTIFICATION</scope>
</reference>
<accession>A0A8D2ZZN1</accession>
<feature type="compositionally biased region" description="Basic residues" evidence="3">
    <location>
        <begin position="67"/>
        <end position="83"/>
    </location>
</feature>
<feature type="compositionally biased region" description="Basic and acidic residues" evidence="3">
    <location>
        <begin position="3304"/>
        <end position="3318"/>
    </location>
</feature>